<dbReference type="SUPFAM" id="SSF53756">
    <property type="entry name" value="UDP-Glycosyltransferase/glycogen phosphorylase"/>
    <property type="match status" value="1"/>
</dbReference>
<gene>
    <name evidence="1" type="ORF">MET9862_02053</name>
</gene>
<dbReference type="Gene3D" id="3.40.50.2000">
    <property type="entry name" value="Glycogen Phosphorylase B"/>
    <property type="match status" value="1"/>
</dbReference>
<protein>
    <recommendedName>
        <fullName evidence="3">Glycosyltransferase subfamily 4-like N-terminal domain-containing protein</fullName>
    </recommendedName>
</protein>
<accession>A0A509EB99</accession>
<name>A0A509EB99_9HYPH</name>
<proteinExistence type="predicted"/>
<dbReference type="AlphaFoldDB" id="A0A509EB99"/>
<evidence type="ECO:0000313" key="1">
    <source>
        <dbReference type="EMBL" id="VUD71471.1"/>
    </source>
</evidence>
<dbReference type="Proteomes" id="UP000410984">
    <property type="component" value="Unassembled WGS sequence"/>
</dbReference>
<evidence type="ECO:0000313" key="2">
    <source>
        <dbReference type="Proteomes" id="UP000410984"/>
    </source>
</evidence>
<keyword evidence="2" id="KW-1185">Reference proteome</keyword>
<organism evidence="1 2">
    <name type="scientific">Methylobacterium symbioticum</name>
    <dbReference type="NCBI Taxonomy" id="2584084"/>
    <lineage>
        <taxon>Bacteria</taxon>
        <taxon>Pseudomonadati</taxon>
        <taxon>Pseudomonadota</taxon>
        <taxon>Alphaproteobacteria</taxon>
        <taxon>Hyphomicrobiales</taxon>
        <taxon>Methylobacteriaceae</taxon>
        <taxon>Methylobacterium</taxon>
    </lineage>
</organism>
<evidence type="ECO:0008006" key="3">
    <source>
        <dbReference type="Google" id="ProtNLM"/>
    </source>
</evidence>
<sequence>MTGAPAARTVLVLAPMPVFPTLAGNRRRLLAVCEMLARGGFAVDFAYFAHEDQVYRRYGQHPPTDDARTEQAFRRVFRIEPRDPIPLRSAGRPFGIDDWCPDEVGDFVAWYFRHHPETRAIIVNYVFLSRVLERVPAGTLKLIDTHDRFADRHLIYRPFGMEPSFFYTDAAGEGAGLDRADTVLAIQANEAAYFSTVTDRPVLLLPPRLLRRSTPRTVTRLRRIGFIGHGNDANRLSIRAFAEIWIRGWEPGMPELVVAGEVCGALGLETCPGLTLLGRVAEVETFYDAVDAVVAPMLMGTGLKMKVAEALSYGLPVIGTAAAFDGFDPYAVAHRLPGVEAVREAVLALRSDAAGLAALCADCADLFRRFEARCAEAEARCLGLIEKASGEPAAPADLPAVPPPRSRSVCLGAVTVTEMRDLESLPTHHPDHGILVATERAGPDASAQAYTPIRRRWFARQSRVDAIEDRGERQALVDSLSATRLALSPEWVRTPALPQAHRELLVPLLLAAEPDWWSAAHLLGRADGRFDLVTCLPSAFLTSPPRMVCFVAASSGSRAVSVGATGAEPLMRQVGLRRASPDLTLDLVPAVLTLDADPRDRQRAEGLRPDRILVLADDLLGHLIIEPSAGSA</sequence>
<dbReference type="Pfam" id="PF13692">
    <property type="entry name" value="Glyco_trans_1_4"/>
    <property type="match status" value="1"/>
</dbReference>
<dbReference type="RefSeq" id="WP_244612660.1">
    <property type="nucleotide sequence ID" value="NZ_CABFPH010000023.1"/>
</dbReference>
<reference evidence="1 2" key="1">
    <citation type="submission" date="2019-06" db="EMBL/GenBank/DDBJ databases">
        <authorList>
            <person name="Rodrigo-Torres L."/>
            <person name="Arahal R. D."/>
            <person name="Lucena T."/>
        </authorList>
    </citation>
    <scope>NUCLEOTIDE SEQUENCE [LARGE SCALE GENOMIC DNA]</scope>
    <source>
        <strain evidence="1 2">SB0023/3</strain>
    </source>
</reference>
<dbReference type="EMBL" id="CABFPH010000023">
    <property type="protein sequence ID" value="VUD71471.1"/>
    <property type="molecule type" value="Genomic_DNA"/>
</dbReference>